<dbReference type="eggNOG" id="COG2329">
    <property type="taxonomic scope" value="Bacteria"/>
</dbReference>
<dbReference type="PATRIC" id="fig|1068978.7.peg.5448"/>
<dbReference type="InterPro" id="IPR011008">
    <property type="entry name" value="Dimeric_a/b-barrel"/>
</dbReference>
<protein>
    <recommendedName>
        <fullName evidence="1">DUF3291 domain-containing protein</fullName>
    </recommendedName>
</protein>
<evidence type="ECO:0000259" key="1">
    <source>
        <dbReference type="Pfam" id="PF11695"/>
    </source>
</evidence>
<dbReference type="SUPFAM" id="SSF54909">
    <property type="entry name" value="Dimeric alpha+beta barrel"/>
    <property type="match status" value="1"/>
</dbReference>
<dbReference type="STRING" id="1068978.AMETH_5069"/>
<dbReference type="EMBL" id="CP009110">
    <property type="protein sequence ID" value="AIJ25161.1"/>
    <property type="molecule type" value="Genomic_DNA"/>
</dbReference>
<evidence type="ECO:0000313" key="2">
    <source>
        <dbReference type="EMBL" id="AIJ25161.1"/>
    </source>
</evidence>
<feature type="domain" description="DUF3291" evidence="1">
    <location>
        <begin position="17"/>
        <end position="159"/>
    </location>
</feature>
<dbReference type="Proteomes" id="UP000062973">
    <property type="component" value="Chromosome"/>
</dbReference>
<keyword evidence="3" id="KW-1185">Reference proteome</keyword>
<accession>A0A076N222</accession>
<dbReference type="HOGENOM" id="CLU_119287_0_0_11"/>
<proteinExistence type="predicted"/>
<dbReference type="InterPro" id="IPR021708">
    <property type="entry name" value="DUF3291"/>
</dbReference>
<name>A0A076N222_AMYME</name>
<evidence type="ECO:0000313" key="3">
    <source>
        <dbReference type="Proteomes" id="UP000062973"/>
    </source>
</evidence>
<organism evidence="2 3">
    <name type="scientific">Amycolatopsis methanolica 239</name>
    <dbReference type="NCBI Taxonomy" id="1068978"/>
    <lineage>
        <taxon>Bacteria</taxon>
        <taxon>Bacillati</taxon>
        <taxon>Actinomycetota</taxon>
        <taxon>Actinomycetes</taxon>
        <taxon>Pseudonocardiales</taxon>
        <taxon>Pseudonocardiaceae</taxon>
        <taxon>Amycolatopsis</taxon>
        <taxon>Amycolatopsis methanolica group</taxon>
    </lineage>
</organism>
<sequence>MASAPIDRQTGGMAYELAQVNVGRLVAPLTSPQLKDFVDALDPVNALADAAPGLVWRMQTEDGNATAIRAFEWDAGTSAGVIVNMSTWRSVEDLAAYVYSGEHRAVLKRRREWFERMPEAFTALWWVPEGHRPGTDEAEDRIRHLRAHGPTPYAFTFRETFPPGGAVPEPGQADWFCKA</sequence>
<dbReference type="Pfam" id="PF11695">
    <property type="entry name" value="DUF3291"/>
    <property type="match status" value="1"/>
</dbReference>
<dbReference type="AlphaFoldDB" id="A0A076N222"/>
<dbReference type="KEGG" id="amq:AMETH_5069"/>
<reference evidence="2 3" key="1">
    <citation type="submission" date="2014-07" db="EMBL/GenBank/DDBJ databases">
        <title>Whole Genome Sequence of the Amycolatopsis methanolica 239.</title>
        <authorList>
            <person name="Tang B."/>
        </authorList>
    </citation>
    <scope>NUCLEOTIDE SEQUENCE [LARGE SCALE GENOMIC DNA]</scope>
    <source>
        <strain evidence="2 3">239</strain>
    </source>
</reference>
<gene>
    <name evidence="2" type="ORF">AMETH_5069</name>
</gene>